<proteinExistence type="predicted"/>
<evidence type="ECO:0000256" key="6">
    <source>
        <dbReference type="ARBA" id="ARBA00022917"/>
    </source>
</evidence>
<dbReference type="InterPro" id="IPR050062">
    <property type="entry name" value="Pro-tRNA_synthetase"/>
</dbReference>
<dbReference type="SUPFAM" id="SSF55681">
    <property type="entry name" value="Class II aaRS and biotin synthetases"/>
    <property type="match status" value="1"/>
</dbReference>
<dbReference type="CDD" id="cd00861">
    <property type="entry name" value="ProRS_anticodon_short"/>
    <property type="match status" value="1"/>
</dbReference>
<evidence type="ECO:0000256" key="4">
    <source>
        <dbReference type="ARBA" id="ARBA00022741"/>
    </source>
</evidence>
<dbReference type="PRINTS" id="PR01046">
    <property type="entry name" value="TRNASYNTHPRO"/>
</dbReference>
<dbReference type="Gene3D" id="3.30.930.10">
    <property type="entry name" value="Bira Bifunctional Protein, Domain 2"/>
    <property type="match status" value="1"/>
</dbReference>
<feature type="domain" description="Aminoacyl-transfer RNA synthetases class-II family profile" evidence="10">
    <location>
        <begin position="38"/>
        <end position="315"/>
    </location>
</feature>
<comment type="caution">
    <text evidence="11">The sequence shown here is derived from an EMBL/GenBank/DDBJ whole genome shotgun (WGS) entry which is preliminary data.</text>
</comment>
<dbReference type="InterPro" id="IPR006195">
    <property type="entry name" value="aa-tRNA-synth_II"/>
</dbReference>
<evidence type="ECO:0000259" key="10">
    <source>
        <dbReference type="PROSITE" id="PS50862"/>
    </source>
</evidence>
<dbReference type="EMBL" id="MHMW01000028">
    <property type="protein sequence ID" value="OGZ33673.1"/>
    <property type="molecule type" value="Genomic_DNA"/>
</dbReference>
<keyword evidence="3" id="KW-0436">Ligase</keyword>
<dbReference type="InterPro" id="IPR044140">
    <property type="entry name" value="ProRS_anticodon_short"/>
</dbReference>
<evidence type="ECO:0000256" key="7">
    <source>
        <dbReference type="ARBA" id="ARBA00023146"/>
    </source>
</evidence>
<reference evidence="11 12" key="1">
    <citation type="journal article" date="2016" name="Nat. Commun.">
        <title>Thousands of microbial genomes shed light on interconnected biogeochemical processes in an aquifer system.</title>
        <authorList>
            <person name="Anantharaman K."/>
            <person name="Brown C.T."/>
            <person name="Hug L.A."/>
            <person name="Sharon I."/>
            <person name="Castelle C.J."/>
            <person name="Probst A.J."/>
            <person name="Thomas B.C."/>
            <person name="Singh A."/>
            <person name="Wilkins M.J."/>
            <person name="Karaoz U."/>
            <person name="Brodie E.L."/>
            <person name="Williams K.H."/>
            <person name="Hubbard S.S."/>
            <person name="Banfield J.F."/>
        </authorList>
    </citation>
    <scope>NUCLEOTIDE SEQUENCE [LARGE SCALE GENOMIC DNA]</scope>
</reference>
<dbReference type="Gene3D" id="3.40.50.800">
    <property type="entry name" value="Anticodon-binding domain"/>
    <property type="match status" value="1"/>
</dbReference>
<evidence type="ECO:0000313" key="11">
    <source>
        <dbReference type="EMBL" id="OGZ33673.1"/>
    </source>
</evidence>
<dbReference type="GO" id="GO:0004827">
    <property type="term" value="F:proline-tRNA ligase activity"/>
    <property type="evidence" value="ECO:0007669"/>
    <property type="project" value="UniProtKB-EC"/>
</dbReference>
<organism evidence="11 12">
    <name type="scientific">Candidatus Portnoybacteria bacterium RBG_19FT_COMBO_36_7</name>
    <dbReference type="NCBI Taxonomy" id="1801992"/>
    <lineage>
        <taxon>Bacteria</taxon>
        <taxon>Candidatus Portnoyibacteriota</taxon>
    </lineage>
</organism>
<dbReference type="InterPro" id="IPR002316">
    <property type="entry name" value="Pro-tRNA-ligase_IIa"/>
</dbReference>
<protein>
    <recommendedName>
        <fullName evidence="2">Proline--tRNA ligase</fullName>
        <ecNumber evidence="1">6.1.1.15</ecNumber>
    </recommendedName>
    <alternativeName>
        <fullName evidence="8">Prolyl-tRNA synthetase</fullName>
    </alternativeName>
</protein>
<dbReference type="PANTHER" id="PTHR42753">
    <property type="entry name" value="MITOCHONDRIAL RIBOSOME PROTEIN L39/PROLYL-TRNA LIGASE FAMILY MEMBER"/>
    <property type="match status" value="1"/>
</dbReference>
<dbReference type="EC" id="6.1.1.15" evidence="1"/>
<dbReference type="GO" id="GO:0005829">
    <property type="term" value="C:cytosol"/>
    <property type="evidence" value="ECO:0007669"/>
    <property type="project" value="TreeGrafter"/>
</dbReference>
<evidence type="ECO:0000256" key="9">
    <source>
        <dbReference type="ARBA" id="ARBA00047671"/>
    </source>
</evidence>
<dbReference type="AlphaFoldDB" id="A0A1G2F6Q9"/>
<evidence type="ECO:0000256" key="2">
    <source>
        <dbReference type="ARBA" id="ARBA00019110"/>
    </source>
</evidence>
<dbReference type="STRING" id="1801992.A2Y98_01935"/>
<dbReference type="InterPro" id="IPR004154">
    <property type="entry name" value="Anticodon-bd"/>
</dbReference>
<dbReference type="GO" id="GO:0005524">
    <property type="term" value="F:ATP binding"/>
    <property type="evidence" value="ECO:0007669"/>
    <property type="project" value="UniProtKB-KW"/>
</dbReference>
<keyword evidence="6" id="KW-0648">Protein biosynthesis</keyword>
<evidence type="ECO:0000256" key="1">
    <source>
        <dbReference type="ARBA" id="ARBA00012831"/>
    </source>
</evidence>
<dbReference type="SUPFAM" id="SSF52954">
    <property type="entry name" value="Class II aaRS ABD-related"/>
    <property type="match status" value="1"/>
</dbReference>
<comment type="catalytic activity">
    <reaction evidence="9">
        <text>tRNA(Pro) + L-proline + ATP = L-prolyl-tRNA(Pro) + AMP + diphosphate</text>
        <dbReference type="Rhea" id="RHEA:14305"/>
        <dbReference type="Rhea" id="RHEA-COMP:9700"/>
        <dbReference type="Rhea" id="RHEA-COMP:9702"/>
        <dbReference type="ChEBI" id="CHEBI:30616"/>
        <dbReference type="ChEBI" id="CHEBI:33019"/>
        <dbReference type="ChEBI" id="CHEBI:60039"/>
        <dbReference type="ChEBI" id="CHEBI:78442"/>
        <dbReference type="ChEBI" id="CHEBI:78532"/>
        <dbReference type="ChEBI" id="CHEBI:456215"/>
        <dbReference type="EC" id="6.1.1.15"/>
    </reaction>
</comment>
<keyword evidence="7" id="KW-0030">Aminoacyl-tRNA synthetase</keyword>
<dbReference type="Proteomes" id="UP000179099">
    <property type="component" value="Unassembled WGS sequence"/>
</dbReference>
<evidence type="ECO:0000256" key="5">
    <source>
        <dbReference type="ARBA" id="ARBA00022840"/>
    </source>
</evidence>
<accession>A0A1G2F6Q9</accession>
<dbReference type="GO" id="GO:0006433">
    <property type="term" value="P:prolyl-tRNA aminoacylation"/>
    <property type="evidence" value="ECO:0007669"/>
    <property type="project" value="InterPro"/>
</dbReference>
<evidence type="ECO:0000256" key="3">
    <source>
        <dbReference type="ARBA" id="ARBA00022598"/>
    </source>
</evidence>
<evidence type="ECO:0000256" key="8">
    <source>
        <dbReference type="ARBA" id="ARBA00029731"/>
    </source>
</evidence>
<keyword evidence="4" id="KW-0547">Nucleotide-binding</keyword>
<keyword evidence="5" id="KW-0067">ATP-binding</keyword>
<evidence type="ECO:0000313" key="12">
    <source>
        <dbReference type="Proteomes" id="UP000179099"/>
    </source>
</evidence>
<dbReference type="Pfam" id="PF03129">
    <property type="entry name" value="HGTP_anticodon"/>
    <property type="match status" value="1"/>
</dbReference>
<name>A0A1G2F6Q9_9BACT</name>
<dbReference type="PANTHER" id="PTHR42753:SF2">
    <property type="entry name" value="PROLINE--TRNA LIGASE"/>
    <property type="match status" value="1"/>
</dbReference>
<dbReference type="InterPro" id="IPR045864">
    <property type="entry name" value="aa-tRNA-synth_II/BPL/LPL"/>
</dbReference>
<dbReference type="PROSITE" id="PS50862">
    <property type="entry name" value="AA_TRNA_LIGASE_II"/>
    <property type="match status" value="1"/>
</dbReference>
<dbReference type="InterPro" id="IPR002314">
    <property type="entry name" value="aa-tRNA-synt_IIb"/>
</dbReference>
<dbReference type="Pfam" id="PF00587">
    <property type="entry name" value="tRNA-synt_2b"/>
    <property type="match status" value="1"/>
</dbReference>
<gene>
    <name evidence="11" type="ORF">A2Y98_01935</name>
</gene>
<sequence length="420" mass="47236">MLQSKLFTKTLREPPKDEVSANASLLDRAGFIDKLAAGIYSFLPLGWRVLNKIQNIIREEMNIIGGQEILMPVLHPKENWMRTGRWKTLDVLFKMKGAEDKDFVLGATHEEVVTPLAKKFVFSYKDLPFAVFQIQDKFRNEPRAKSGLLRTREFLMKDLYSFHPDEKDLDDYYEKAKDAYFKIFERCGLKGKTYLTAASGGTFSKYSHEFQTISEAGEDKIFICQNCDLAVNSEIKSETPACPGCDSSDFKEEQAIEVGNIFKLGTKFSVPFELNYRDASGGEKPVVMGCYGIGPARLMGAIVEVSHDDKGIIWPQEVAPLNAHLLALGENESVKKEAEALYKKLIEAGAEVLYDDRDASPGEKFADADLVGIPNRIIVSEKTLEKDSLEVKKRSEKQVQLVKLNDFKNLIEFISSPASD</sequence>
<dbReference type="InterPro" id="IPR036621">
    <property type="entry name" value="Anticodon-bd_dom_sf"/>
</dbReference>